<sequence length="101" mass="11389">MVDTNNKTHKIDTCEKTLDGLVCGQGTSQYESCLLQHSVSICDWTVLPITYHMMIEIAPQYICMITPPPCTIGLHPSQDVYRMCPCYTGLQNYILSSLMLK</sequence>
<proteinExistence type="predicted"/>
<organism evidence="1 2">
    <name type="scientific">Eleutherodactylus coqui</name>
    <name type="common">Puerto Rican coqui</name>
    <dbReference type="NCBI Taxonomy" id="57060"/>
    <lineage>
        <taxon>Eukaryota</taxon>
        <taxon>Metazoa</taxon>
        <taxon>Chordata</taxon>
        <taxon>Craniata</taxon>
        <taxon>Vertebrata</taxon>
        <taxon>Euteleostomi</taxon>
        <taxon>Amphibia</taxon>
        <taxon>Batrachia</taxon>
        <taxon>Anura</taxon>
        <taxon>Neobatrachia</taxon>
        <taxon>Hyloidea</taxon>
        <taxon>Eleutherodactylidae</taxon>
        <taxon>Eleutherodactylinae</taxon>
        <taxon>Eleutherodactylus</taxon>
        <taxon>Eleutherodactylus</taxon>
    </lineage>
</organism>
<name>A0A8J6EH15_ELECQ</name>
<reference evidence="1" key="1">
    <citation type="thesis" date="2020" institute="ProQuest LLC" country="789 East Eisenhower Parkway, Ann Arbor, MI, USA">
        <title>Comparative Genomics and Chromosome Evolution.</title>
        <authorList>
            <person name="Mudd A.B."/>
        </authorList>
    </citation>
    <scope>NUCLEOTIDE SEQUENCE</scope>
    <source>
        <strain evidence="1">HN-11 Male</strain>
        <tissue evidence="1">Kidney and liver</tissue>
    </source>
</reference>
<gene>
    <name evidence="1" type="ORF">GDO78_021802</name>
</gene>
<dbReference type="Proteomes" id="UP000770717">
    <property type="component" value="Unassembled WGS sequence"/>
</dbReference>
<dbReference type="AlphaFoldDB" id="A0A8J6EH15"/>
<evidence type="ECO:0000313" key="1">
    <source>
        <dbReference type="EMBL" id="KAG9468866.1"/>
    </source>
</evidence>
<dbReference type="OrthoDB" id="9898780at2759"/>
<keyword evidence="2" id="KW-1185">Reference proteome</keyword>
<comment type="caution">
    <text evidence="1">The sequence shown here is derived from an EMBL/GenBank/DDBJ whole genome shotgun (WGS) entry which is preliminary data.</text>
</comment>
<dbReference type="EMBL" id="WNTK01000708">
    <property type="protein sequence ID" value="KAG9468866.1"/>
    <property type="molecule type" value="Genomic_DNA"/>
</dbReference>
<accession>A0A8J6EH15</accession>
<protein>
    <submittedName>
        <fullName evidence="1">Uncharacterized protein</fullName>
    </submittedName>
</protein>
<evidence type="ECO:0000313" key="2">
    <source>
        <dbReference type="Proteomes" id="UP000770717"/>
    </source>
</evidence>